<dbReference type="Gene3D" id="3.90.25.10">
    <property type="entry name" value="UDP-galactose 4-epimerase, domain 1"/>
    <property type="match status" value="1"/>
</dbReference>
<keyword evidence="5" id="KW-0456">Lyase</keyword>
<reference evidence="8 9" key="1">
    <citation type="journal article" date="2020" name="Arch. Microbiol.">
        <title>The genome sequence of the giant phototrophic gammaproteobacterium Thiospirillum jenense gives insight into its physiological properties and phylogenetic relationships.</title>
        <authorList>
            <person name="Imhoff J.F."/>
            <person name="Meyer T.E."/>
            <person name="Kyndt J.A."/>
        </authorList>
    </citation>
    <scope>NUCLEOTIDE SEQUENCE [LARGE SCALE GENOMIC DNA]</scope>
    <source>
        <strain evidence="8 9">DSM 216</strain>
    </source>
</reference>
<dbReference type="FunFam" id="3.40.50.720:FF:000924">
    <property type="entry name" value="GDP-mannose 4,6 dehydratase"/>
    <property type="match status" value="1"/>
</dbReference>
<evidence type="ECO:0000259" key="7">
    <source>
        <dbReference type="Pfam" id="PF16363"/>
    </source>
</evidence>
<evidence type="ECO:0000256" key="1">
    <source>
        <dbReference type="ARBA" id="ARBA00000188"/>
    </source>
</evidence>
<dbReference type="EC" id="4.2.1.47" evidence="4"/>
<dbReference type="RefSeq" id="WP_182583943.1">
    <property type="nucleotide sequence ID" value="NZ_JABVCQ010000016.1"/>
</dbReference>
<dbReference type="PANTHER" id="PTHR43715">
    <property type="entry name" value="GDP-MANNOSE 4,6-DEHYDRATASE"/>
    <property type="match status" value="1"/>
</dbReference>
<protein>
    <recommendedName>
        <fullName evidence="4">GDP-mannose 4,6-dehydratase</fullName>
        <ecNumber evidence="4">4.2.1.47</ecNumber>
    </recommendedName>
</protein>
<dbReference type="PANTHER" id="PTHR43715:SF1">
    <property type="entry name" value="GDP-MANNOSE 4,6 DEHYDRATASE"/>
    <property type="match status" value="1"/>
</dbReference>
<dbReference type="SUPFAM" id="SSF51735">
    <property type="entry name" value="NAD(P)-binding Rossmann-fold domains"/>
    <property type="match status" value="1"/>
</dbReference>
<gene>
    <name evidence="8" type="ORF">HUK38_08750</name>
</gene>
<name>A0A839HDX2_9GAMM</name>
<dbReference type="GO" id="GO:0008446">
    <property type="term" value="F:GDP-mannose 4,6-dehydratase activity"/>
    <property type="evidence" value="ECO:0007669"/>
    <property type="project" value="UniProtKB-EC"/>
</dbReference>
<evidence type="ECO:0000256" key="4">
    <source>
        <dbReference type="ARBA" id="ARBA00011989"/>
    </source>
</evidence>
<dbReference type="GO" id="GO:0042351">
    <property type="term" value="P:'de novo' GDP-L-fucose biosynthetic process"/>
    <property type="evidence" value="ECO:0007669"/>
    <property type="project" value="TreeGrafter"/>
</dbReference>
<organism evidence="8 9">
    <name type="scientific">Thiospirillum jenense</name>
    <dbReference type="NCBI Taxonomy" id="1653858"/>
    <lineage>
        <taxon>Bacteria</taxon>
        <taxon>Pseudomonadati</taxon>
        <taxon>Pseudomonadota</taxon>
        <taxon>Gammaproteobacteria</taxon>
        <taxon>Chromatiales</taxon>
        <taxon>Chromatiaceae</taxon>
        <taxon>Thiospirillum</taxon>
    </lineage>
</organism>
<accession>A0A839HDX2</accession>
<evidence type="ECO:0000313" key="9">
    <source>
        <dbReference type="Proteomes" id="UP000548632"/>
    </source>
</evidence>
<sequence>MKRALIFGISGQDGAYLAQLLLDKGYHVVGTSRDAELSSFGNLTRLGIREQVTCLSAAINDFRSTLSAITQAEPDEIYNLAGQSSVGLSFQQPAETHESINVGTLNLLEVLRFIGGKPRFYNASSSECFGDTGDHPANENTPFRPRSPYAVAKASAFWQVANYREAYHLFVCSGILFNHESPLRPPRFVTRKIISTAVRIAAGSGETLQIGNIDIVRDWGWAPEYVDAMWRMLQQEYAEDYVIATGRSSSLREFIASVFAQLGCDWERHTQVDPTLFRPTDIRVSRANPTKAYQRLHWCAEKDLNAITRAMIEAEAR</sequence>
<evidence type="ECO:0000256" key="5">
    <source>
        <dbReference type="ARBA" id="ARBA00023239"/>
    </source>
</evidence>
<evidence type="ECO:0000256" key="3">
    <source>
        <dbReference type="ARBA" id="ARBA00009263"/>
    </source>
</evidence>
<dbReference type="AlphaFoldDB" id="A0A839HDX2"/>
<comment type="function">
    <text evidence="6">Catalyzes the conversion of GDP-D-mannose to GDP-4-dehydro-6-deoxy-D-mannose.</text>
</comment>
<dbReference type="InterPro" id="IPR006368">
    <property type="entry name" value="GDP_Man_deHydtase"/>
</dbReference>
<evidence type="ECO:0000313" key="8">
    <source>
        <dbReference type="EMBL" id="MBB1126320.1"/>
    </source>
</evidence>
<comment type="cofactor">
    <cofactor evidence="2">
        <name>NADP(+)</name>
        <dbReference type="ChEBI" id="CHEBI:58349"/>
    </cofactor>
</comment>
<evidence type="ECO:0000256" key="6">
    <source>
        <dbReference type="ARBA" id="ARBA00059383"/>
    </source>
</evidence>
<keyword evidence="9" id="KW-1185">Reference proteome</keyword>
<proteinExistence type="inferred from homology"/>
<dbReference type="Gene3D" id="3.40.50.720">
    <property type="entry name" value="NAD(P)-binding Rossmann-like Domain"/>
    <property type="match status" value="1"/>
</dbReference>
<dbReference type="EMBL" id="JABVCQ010000016">
    <property type="protein sequence ID" value="MBB1126320.1"/>
    <property type="molecule type" value="Genomic_DNA"/>
</dbReference>
<feature type="domain" description="NAD(P)-binding" evidence="7">
    <location>
        <begin position="5"/>
        <end position="311"/>
    </location>
</feature>
<dbReference type="Pfam" id="PF16363">
    <property type="entry name" value="GDP_Man_Dehyd"/>
    <property type="match status" value="1"/>
</dbReference>
<comment type="similarity">
    <text evidence="3">Belongs to the NAD(P)-dependent epimerase/dehydratase family. GDP-mannose 4,6-dehydratase subfamily.</text>
</comment>
<comment type="caution">
    <text evidence="8">The sequence shown here is derived from an EMBL/GenBank/DDBJ whole genome shotgun (WGS) entry which is preliminary data.</text>
</comment>
<dbReference type="InterPro" id="IPR016040">
    <property type="entry name" value="NAD(P)-bd_dom"/>
</dbReference>
<comment type="catalytic activity">
    <reaction evidence="1">
        <text>GDP-alpha-D-mannose = GDP-4-dehydro-alpha-D-rhamnose + H2O</text>
        <dbReference type="Rhea" id="RHEA:23820"/>
        <dbReference type="ChEBI" id="CHEBI:15377"/>
        <dbReference type="ChEBI" id="CHEBI:57527"/>
        <dbReference type="ChEBI" id="CHEBI:57964"/>
        <dbReference type="EC" id="4.2.1.47"/>
    </reaction>
</comment>
<dbReference type="InterPro" id="IPR036291">
    <property type="entry name" value="NAD(P)-bd_dom_sf"/>
</dbReference>
<dbReference type="Proteomes" id="UP000548632">
    <property type="component" value="Unassembled WGS sequence"/>
</dbReference>
<dbReference type="CDD" id="cd05260">
    <property type="entry name" value="GDP_MD_SDR_e"/>
    <property type="match status" value="1"/>
</dbReference>
<evidence type="ECO:0000256" key="2">
    <source>
        <dbReference type="ARBA" id="ARBA00001937"/>
    </source>
</evidence>